<gene>
    <name evidence="2" type="ORF">NMOB1V02_LOCUS8306</name>
</gene>
<dbReference type="Proteomes" id="UP000678499">
    <property type="component" value="Unassembled WGS sequence"/>
</dbReference>
<dbReference type="AlphaFoldDB" id="A0A7R9GH07"/>
<feature type="compositionally biased region" description="Polar residues" evidence="1">
    <location>
        <begin position="302"/>
        <end position="318"/>
    </location>
</feature>
<dbReference type="EMBL" id="OA884327">
    <property type="protein sequence ID" value="CAD7280648.1"/>
    <property type="molecule type" value="Genomic_DNA"/>
</dbReference>
<feature type="compositionally biased region" description="Polar residues" evidence="1">
    <location>
        <begin position="40"/>
        <end position="49"/>
    </location>
</feature>
<dbReference type="EMBL" id="CAJPEX010002290">
    <property type="protein sequence ID" value="CAG0920800.1"/>
    <property type="molecule type" value="Genomic_DNA"/>
</dbReference>
<feature type="compositionally biased region" description="Basic and acidic residues" evidence="1">
    <location>
        <begin position="591"/>
        <end position="602"/>
    </location>
</feature>
<feature type="region of interest" description="Disordered" evidence="1">
    <location>
        <begin position="174"/>
        <end position="217"/>
    </location>
</feature>
<organism evidence="2">
    <name type="scientific">Notodromas monacha</name>
    <dbReference type="NCBI Taxonomy" id="399045"/>
    <lineage>
        <taxon>Eukaryota</taxon>
        <taxon>Metazoa</taxon>
        <taxon>Ecdysozoa</taxon>
        <taxon>Arthropoda</taxon>
        <taxon>Crustacea</taxon>
        <taxon>Oligostraca</taxon>
        <taxon>Ostracoda</taxon>
        <taxon>Podocopa</taxon>
        <taxon>Podocopida</taxon>
        <taxon>Cypridocopina</taxon>
        <taxon>Cypridoidea</taxon>
        <taxon>Cyprididae</taxon>
        <taxon>Notodromas</taxon>
    </lineage>
</organism>
<feature type="compositionally biased region" description="Polar residues" evidence="1">
    <location>
        <begin position="1"/>
        <end position="11"/>
    </location>
</feature>
<evidence type="ECO:0000313" key="2">
    <source>
        <dbReference type="EMBL" id="CAD7280648.1"/>
    </source>
</evidence>
<evidence type="ECO:0000313" key="3">
    <source>
        <dbReference type="Proteomes" id="UP000678499"/>
    </source>
</evidence>
<feature type="compositionally biased region" description="Basic residues" evidence="1">
    <location>
        <begin position="537"/>
        <end position="555"/>
    </location>
</feature>
<keyword evidence="3" id="KW-1185">Reference proteome</keyword>
<feature type="region of interest" description="Disordered" evidence="1">
    <location>
        <begin position="1"/>
        <end position="52"/>
    </location>
</feature>
<name>A0A7R9GH07_9CRUS</name>
<evidence type="ECO:0000256" key="1">
    <source>
        <dbReference type="SAM" id="MobiDB-lite"/>
    </source>
</evidence>
<feature type="region of interest" description="Disordered" evidence="1">
    <location>
        <begin position="380"/>
        <end position="602"/>
    </location>
</feature>
<reference evidence="2" key="1">
    <citation type="submission" date="2020-11" db="EMBL/GenBank/DDBJ databases">
        <authorList>
            <person name="Tran Van P."/>
        </authorList>
    </citation>
    <scope>NUCLEOTIDE SEQUENCE</scope>
</reference>
<accession>A0A7R9GH07</accession>
<feature type="region of interest" description="Disordered" evidence="1">
    <location>
        <begin position="302"/>
        <end position="330"/>
    </location>
</feature>
<proteinExistence type="predicted"/>
<feature type="compositionally biased region" description="Polar residues" evidence="1">
    <location>
        <begin position="174"/>
        <end position="209"/>
    </location>
</feature>
<feature type="compositionally biased region" description="Basic residues" evidence="1">
    <location>
        <begin position="448"/>
        <end position="467"/>
    </location>
</feature>
<feature type="compositionally biased region" description="Polar residues" evidence="1">
    <location>
        <begin position="471"/>
        <end position="482"/>
    </location>
</feature>
<protein>
    <submittedName>
        <fullName evidence="2">Uncharacterized protein</fullName>
    </submittedName>
</protein>
<feature type="compositionally biased region" description="Basic and acidic residues" evidence="1">
    <location>
        <begin position="321"/>
        <end position="330"/>
    </location>
</feature>
<sequence>MSNQNGRGTRNGSKKAANHDDELPSVGAVNSVPILDRSSSKNVSPANEKSTCHTLKDVNSDTWKASPNDVDFSSIISAVNGGILDVFNCIRNFAAIKKADADQNDVECLQSDIMLTLANLDREIDYLQRKCKSQAPEVSNISIRMAMILKLWAKITELPKESLTQLPVNLTTEISPENDSNSQFSSKMQLAKNSCQEASPKEASSTPPKSSKLKQKPEKFSPIEYADFHVSSAAYKMSSLHSPYVSPQKRESVIDLIMKKSSSTSKSHRIEAQKFDIWKTIQDQVFTYFSRRPASITQNKYRAGQKIQNKSSSITLPSKNPPKEPQDLEFEANKERYRSTAKAIRKPLPPHIAVKFDTDDKKPQIKSAIHVLEHVSFVAKTVESKPGHKTSSLTIKHDSKKWKSMTLPRGSGGGKSTGLIAQTNKAGNPEDDTMSSYVPSSSKSDHNNHHHHHHHHHNHHRRHQTRKKSQEPTPDSTTSSYKMSERIINEKPFGSPGELPTTLGGVLDPQNMPPLKSDLLPSLSLANSEPRSPTAKKDRHRSRARGHEKAVRKRSVPPDTVEEDEGTKNTGTSPILPKSEQDLSPRNSRPSHRELVKVKSRP</sequence>
<feature type="compositionally biased region" description="Low complexity" evidence="1">
    <location>
        <begin position="513"/>
        <end position="525"/>
    </location>
</feature>